<dbReference type="GO" id="GO:0016787">
    <property type="term" value="F:hydrolase activity"/>
    <property type="evidence" value="ECO:0007669"/>
    <property type="project" value="UniProtKB-KW"/>
</dbReference>
<dbReference type="Pfam" id="PF01931">
    <property type="entry name" value="NTPase_I-T"/>
    <property type="match status" value="1"/>
</dbReference>
<dbReference type="Gene3D" id="3.90.950.10">
    <property type="match status" value="1"/>
</dbReference>
<keyword evidence="13" id="KW-1185">Reference proteome</keyword>
<dbReference type="InterPro" id="IPR002786">
    <property type="entry name" value="Non_canon_purine_NTPase"/>
</dbReference>
<dbReference type="NCBIfam" id="NF003459">
    <property type="entry name" value="PRK05074.1"/>
    <property type="match status" value="1"/>
</dbReference>
<organism evidence="12 13">
    <name type="scientific">Pseudoalteromonas spongiae</name>
    <dbReference type="NCBI Taxonomy" id="298657"/>
    <lineage>
        <taxon>Bacteria</taxon>
        <taxon>Pseudomonadati</taxon>
        <taxon>Pseudomonadota</taxon>
        <taxon>Gammaproteobacteria</taxon>
        <taxon>Alteromonadales</taxon>
        <taxon>Pseudoalteromonadaceae</taxon>
        <taxon>Pseudoalteromonas</taxon>
    </lineage>
</organism>
<evidence type="ECO:0000259" key="11">
    <source>
        <dbReference type="Pfam" id="PF01931"/>
    </source>
</evidence>
<evidence type="ECO:0000256" key="3">
    <source>
        <dbReference type="ARBA" id="ARBA00022741"/>
    </source>
</evidence>
<dbReference type="SUPFAM" id="SSF52972">
    <property type="entry name" value="ITPase-like"/>
    <property type="match status" value="1"/>
</dbReference>
<feature type="binding site" evidence="10">
    <location>
        <position position="71"/>
    </location>
    <ligand>
        <name>Mg(2+)</name>
        <dbReference type="ChEBI" id="CHEBI:18420"/>
    </ligand>
</feature>
<comment type="catalytic activity">
    <reaction evidence="8 10">
        <text>ITP + H2O = IDP + phosphate + H(+)</text>
        <dbReference type="Rhea" id="RHEA:28330"/>
        <dbReference type="ChEBI" id="CHEBI:15377"/>
        <dbReference type="ChEBI" id="CHEBI:15378"/>
        <dbReference type="ChEBI" id="CHEBI:43474"/>
        <dbReference type="ChEBI" id="CHEBI:58280"/>
        <dbReference type="ChEBI" id="CHEBI:61402"/>
        <dbReference type="EC" id="3.6.1.73"/>
    </reaction>
</comment>
<comment type="subunit">
    <text evidence="10">Homodimer.</text>
</comment>
<comment type="caution">
    <text evidence="10">Lacks conserved residue(s) required for the propagation of feature annotation.</text>
</comment>
<evidence type="ECO:0000256" key="8">
    <source>
        <dbReference type="ARBA" id="ARBA00048174"/>
    </source>
</evidence>
<keyword evidence="3 10" id="KW-0547">Nucleotide-binding</keyword>
<evidence type="ECO:0000256" key="5">
    <source>
        <dbReference type="ARBA" id="ARBA00022842"/>
    </source>
</evidence>
<evidence type="ECO:0000256" key="2">
    <source>
        <dbReference type="ARBA" id="ARBA00022723"/>
    </source>
</evidence>
<evidence type="ECO:0000313" key="12">
    <source>
        <dbReference type="EMBL" id="MEI4548544.1"/>
    </source>
</evidence>
<evidence type="ECO:0000313" key="13">
    <source>
        <dbReference type="Proteomes" id="UP001382455"/>
    </source>
</evidence>
<dbReference type="RefSeq" id="WP_336434472.1">
    <property type="nucleotide sequence ID" value="NZ_JBAWKS010000001.1"/>
</dbReference>
<proteinExistence type="inferred from homology"/>
<comment type="similarity">
    <text evidence="10">Belongs to the YjjX NTPase family.</text>
</comment>
<dbReference type="NCBIfam" id="TIGR00258">
    <property type="entry name" value="inosine/xanthosine triphosphatase"/>
    <property type="match status" value="1"/>
</dbReference>
<evidence type="ECO:0000256" key="1">
    <source>
        <dbReference type="ARBA" id="ARBA00001936"/>
    </source>
</evidence>
<accession>A0ABU8ENK6</accession>
<dbReference type="PANTHER" id="PTHR34699">
    <property type="match status" value="1"/>
</dbReference>
<evidence type="ECO:0000256" key="7">
    <source>
        <dbReference type="ARBA" id="ARBA00023211"/>
    </source>
</evidence>
<dbReference type="EMBL" id="JBAWKS010000001">
    <property type="protein sequence ID" value="MEI4548544.1"/>
    <property type="molecule type" value="Genomic_DNA"/>
</dbReference>
<evidence type="ECO:0000256" key="4">
    <source>
        <dbReference type="ARBA" id="ARBA00022801"/>
    </source>
</evidence>
<evidence type="ECO:0000256" key="6">
    <source>
        <dbReference type="ARBA" id="ARBA00023080"/>
    </source>
</evidence>
<dbReference type="HAMAP" id="MF_00648">
    <property type="entry name" value="Non_canon_purine_NTPase_YjjX"/>
    <property type="match status" value="1"/>
</dbReference>
<dbReference type="Proteomes" id="UP001382455">
    <property type="component" value="Unassembled WGS sequence"/>
</dbReference>
<protein>
    <recommendedName>
        <fullName evidence="10">Inosine/xanthosine triphosphatase</fullName>
        <shortName evidence="10">ITPase/XTPase</shortName>
        <ecNumber evidence="10">3.6.1.73</ecNumber>
    </recommendedName>
    <alternativeName>
        <fullName evidence="10">Non-canonical purine NTP phosphatase</fullName>
    </alternativeName>
    <alternativeName>
        <fullName evidence="10">Non-standard purine NTP phosphatase</fullName>
    </alternativeName>
    <alternativeName>
        <fullName evidence="10">Nucleoside-triphosphate phosphatase</fullName>
        <shortName evidence="10">NTPase</shortName>
    </alternativeName>
</protein>
<comment type="function">
    <text evidence="10">Phosphatase that hydrolyzes non-canonical purine nucleotides such as XTP and ITP to their respective diphosphate derivatives. Probably excludes non-canonical purines from DNA/RNA precursor pool, thus preventing their incorporation into DNA/RNA and avoiding chromosomal lesions.</text>
</comment>
<comment type="caution">
    <text evidence="12">The sequence shown here is derived from an EMBL/GenBank/DDBJ whole genome shotgun (WGS) entry which is preliminary data.</text>
</comment>
<keyword evidence="4 10" id="KW-0378">Hydrolase</keyword>
<evidence type="ECO:0000256" key="10">
    <source>
        <dbReference type="HAMAP-Rule" id="MF_00648"/>
    </source>
</evidence>
<dbReference type="InterPro" id="IPR050299">
    <property type="entry name" value="YjjX_NTPase"/>
</dbReference>
<gene>
    <name evidence="12" type="primary">yjjX</name>
    <name evidence="12" type="ORF">WAE96_02345</name>
</gene>
<dbReference type="PANTHER" id="PTHR34699:SF2">
    <property type="entry name" value="NON-CANONICAL PURINE NTP PHOSPHATASE_PRRC1 DOMAIN-CONTAINING PROTEIN"/>
    <property type="match status" value="1"/>
</dbReference>
<name>A0ABU8ENK6_9GAMM</name>
<keyword evidence="6 10" id="KW-0546">Nucleotide metabolism</keyword>
<dbReference type="InterPro" id="IPR026533">
    <property type="entry name" value="NTPase/PRRC1"/>
</dbReference>
<keyword evidence="7 10" id="KW-0464">Manganese</keyword>
<comment type="cofactor">
    <cofactor evidence="10">
        <name>Mg(2+)</name>
        <dbReference type="ChEBI" id="CHEBI:18420"/>
    </cofactor>
    <cofactor evidence="10">
        <name>Mn(2+)</name>
        <dbReference type="ChEBI" id="CHEBI:29035"/>
    </cofactor>
    <text evidence="10">Binds 1 divalent metal cation per subunit; can use either Mg(2+) or Mn(2+).</text>
</comment>
<evidence type="ECO:0000256" key="9">
    <source>
        <dbReference type="ARBA" id="ARBA00048781"/>
    </source>
</evidence>
<feature type="binding site" evidence="10">
    <location>
        <begin position="12"/>
        <end position="17"/>
    </location>
    <ligand>
        <name>substrate</name>
    </ligand>
</feature>
<keyword evidence="5 10" id="KW-0460">Magnesium</keyword>
<comment type="cofactor">
    <cofactor evidence="1">
        <name>Mn(2+)</name>
        <dbReference type="ChEBI" id="CHEBI:29035"/>
    </cofactor>
</comment>
<dbReference type="EC" id="3.6.1.73" evidence="10"/>
<dbReference type="InterPro" id="IPR029001">
    <property type="entry name" value="ITPase-like_fam"/>
</dbReference>
<keyword evidence="2 10" id="KW-0479">Metal-binding</keyword>
<comment type="catalytic activity">
    <reaction evidence="9 10">
        <text>XTP + H2O = XDP + phosphate + H(+)</text>
        <dbReference type="Rhea" id="RHEA:28406"/>
        <dbReference type="ChEBI" id="CHEBI:15377"/>
        <dbReference type="ChEBI" id="CHEBI:15378"/>
        <dbReference type="ChEBI" id="CHEBI:43474"/>
        <dbReference type="ChEBI" id="CHEBI:59884"/>
        <dbReference type="ChEBI" id="CHEBI:61314"/>
        <dbReference type="EC" id="3.6.1.73"/>
    </reaction>
</comment>
<sequence length="180" mass="19651">MSKESQKIIVGSTNPVKINAVSNAFSAMFPNIEFTCEGVFAPSEVADQPMTAEETLLGAKNRVAYTKAHFQADWYVAIEGGVDNFSYGPATFAYIVIDNKQHVQVGRSSNLPMPNVVYSALCDGEELGHVMDRLFDTENIKQKGGAMALLTNNSVTRESVYTMAITTALAPFVNQQLFNL</sequence>
<reference evidence="12 13" key="1">
    <citation type="submission" date="2023-12" db="EMBL/GenBank/DDBJ databases">
        <title>Friends and Foes: Symbiotic and Algicidal bacterial influence on Karenia brevis blooms.</title>
        <authorList>
            <person name="Fei C."/>
            <person name="Mohamed A.R."/>
            <person name="Booker A."/>
            <person name="Arshad M."/>
            <person name="Klass S."/>
            <person name="Ahn S."/>
            <person name="Gilbert P.M."/>
            <person name="Heil C.A."/>
            <person name="Martinez J.M."/>
            <person name="Amin S.A."/>
        </authorList>
    </citation>
    <scope>NUCLEOTIDE SEQUENCE [LARGE SCALE GENOMIC DNA]</scope>
    <source>
        <strain evidence="12 13">CE15</strain>
    </source>
</reference>
<feature type="domain" description="Non-canonical purine NTP phosphatase/PRRC1" evidence="11">
    <location>
        <begin position="11"/>
        <end position="173"/>
    </location>
</feature>